<protein>
    <submittedName>
        <fullName evidence="1">Uncharacterized protein</fullName>
    </submittedName>
</protein>
<dbReference type="OrthoDB" id="9815501at2"/>
<dbReference type="Proteomes" id="UP000198703">
    <property type="component" value="Unassembled WGS sequence"/>
</dbReference>
<dbReference type="EMBL" id="FNQM01000029">
    <property type="protein sequence ID" value="SEB01057.1"/>
    <property type="molecule type" value="Genomic_DNA"/>
</dbReference>
<evidence type="ECO:0000313" key="1">
    <source>
        <dbReference type="EMBL" id="SEB01057.1"/>
    </source>
</evidence>
<organism evidence="1 2">
    <name type="scientific">Rubrimonas cliftonensis</name>
    <dbReference type="NCBI Taxonomy" id="89524"/>
    <lineage>
        <taxon>Bacteria</taxon>
        <taxon>Pseudomonadati</taxon>
        <taxon>Pseudomonadota</taxon>
        <taxon>Alphaproteobacteria</taxon>
        <taxon>Rhodobacterales</taxon>
        <taxon>Paracoccaceae</taxon>
        <taxon>Rubrimonas</taxon>
    </lineage>
</organism>
<evidence type="ECO:0000313" key="2">
    <source>
        <dbReference type="Proteomes" id="UP000198703"/>
    </source>
</evidence>
<dbReference type="RefSeq" id="WP_093256319.1">
    <property type="nucleotide sequence ID" value="NZ_FNQM01000029.1"/>
</dbReference>
<dbReference type="AlphaFoldDB" id="A0A1H4FVC8"/>
<dbReference type="STRING" id="89524.SAMN05444370_12916"/>
<proteinExistence type="predicted"/>
<name>A0A1H4FVC8_9RHOB</name>
<gene>
    <name evidence="1" type="ORF">SAMN05444370_12916</name>
</gene>
<sequence>MPKRNVDPTDEQNAFVAEPVTWDACQKASKAMRALRQRRSKVALKLEARRAQVAVGLADLQRGSATEVGEAELDAFLDGLAAPVALRVDRRPD</sequence>
<accession>A0A1H4FVC8</accession>
<reference evidence="1 2" key="1">
    <citation type="submission" date="2016-10" db="EMBL/GenBank/DDBJ databases">
        <authorList>
            <person name="de Groot N.N."/>
        </authorList>
    </citation>
    <scope>NUCLEOTIDE SEQUENCE [LARGE SCALE GENOMIC DNA]</scope>
    <source>
        <strain evidence="1 2">DSM 15345</strain>
    </source>
</reference>
<keyword evidence="2" id="KW-1185">Reference proteome</keyword>